<feature type="active site" evidence="1">
    <location>
        <position position="234"/>
    </location>
</feature>
<dbReference type="SMART" id="SM00228">
    <property type="entry name" value="PDZ"/>
    <property type="match status" value="1"/>
</dbReference>
<keyword evidence="2" id="KW-1133">Transmembrane helix</keyword>
<dbReference type="RefSeq" id="WP_307257218.1">
    <property type="nucleotide sequence ID" value="NZ_JAUSUC010000016.1"/>
</dbReference>
<evidence type="ECO:0000256" key="1">
    <source>
        <dbReference type="PROSITE-ProRule" id="PRU01122"/>
    </source>
</evidence>
<protein>
    <recommendedName>
        <fullName evidence="1">endopeptidase La</fullName>
        <ecNumber evidence="1">3.4.21.53</ecNumber>
    </recommendedName>
</protein>
<dbReference type="InterPro" id="IPR014721">
    <property type="entry name" value="Ribsml_uS5_D2-typ_fold_subgr"/>
</dbReference>
<evidence type="ECO:0000256" key="2">
    <source>
        <dbReference type="SAM" id="Phobius"/>
    </source>
</evidence>
<feature type="transmembrane region" description="Helical" evidence="2">
    <location>
        <begin position="7"/>
        <end position="29"/>
    </location>
</feature>
<dbReference type="EMBL" id="JAUSUC010000016">
    <property type="protein sequence ID" value="MDQ0215223.1"/>
    <property type="molecule type" value="Genomic_DNA"/>
</dbReference>
<proteinExistence type="inferred from homology"/>
<accession>A0AAJ1WJ95</accession>
<dbReference type="InterPro" id="IPR020568">
    <property type="entry name" value="Ribosomal_Su5_D2-typ_SF"/>
</dbReference>
<gene>
    <name evidence="5" type="ORF">J2S13_001623</name>
</gene>
<dbReference type="GO" id="GO:0006508">
    <property type="term" value="P:proteolysis"/>
    <property type="evidence" value="ECO:0007669"/>
    <property type="project" value="UniProtKB-KW"/>
</dbReference>
<keyword evidence="1" id="KW-0645">Protease</keyword>
<dbReference type="PANTHER" id="PTHR10046">
    <property type="entry name" value="ATP DEPENDENT LON PROTEASE FAMILY MEMBER"/>
    <property type="match status" value="1"/>
</dbReference>
<dbReference type="GO" id="GO:0004176">
    <property type="term" value="F:ATP-dependent peptidase activity"/>
    <property type="evidence" value="ECO:0007669"/>
    <property type="project" value="UniProtKB-UniRule"/>
</dbReference>
<dbReference type="EC" id="3.4.21.53" evidence="1"/>
<dbReference type="SUPFAM" id="SSF54211">
    <property type="entry name" value="Ribosomal protein S5 domain 2-like"/>
    <property type="match status" value="1"/>
</dbReference>
<dbReference type="InterPro" id="IPR036034">
    <property type="entry name" value="PDZ_sf"/>
</dbReference>
<keyword evidence="2" id="KW-0812">Transmembrane</keyword>
<organism evidence="5 6">
    <name type="scientific">Oikeobacillus pervagus</name>
    <dbReference type="NCBI Taxonomy" id="1325931"/>
    <lineage>
        <taxon>Bacteria</taxon>
        <taxon>Bacillati</taxon>
        <taxon>Bacillota</taxon>
        <taxon>Bacilli</taxon>
        <taxon>Bacillales</taxon>
        <taxon>Bacillaceae</taxon>
        <taxon>Oikeobacillus</taxon>
    </lineage>
</organism>
<dbReference type="Pfam" id="PF13180">
    <property type="entry name" value="PDZ_2"/>
    <property type="match status" value="1"/>
</dbReference>
<dbReference type="Proteomes" id="UP001237207">
    <property type="component" value="Unassembled WGS sequence"/>
</dbReference>
<dbReference type="AlphaFoldDB" id="A0AAJ1WJ95"/>
<dbReference type="GO" id="GO:0005524">
    <property type="term" value="F:ATP binding"/>
    <property type="evidence" value="ECO:0007669"/>
    <property type="project" value="InterPro"/>
</dbReference>
<evidence type="ECO:0000313" key="6">
    <source>
        <dbReference type="Proteomes" id="UP001237207"/>
    </source>
</evidence>
<dbReference type="Gene3D" id="3.30.230.10">
    <property type="match status" value="1"/>
</dbReference>
<dbReference type="InterPro" id="IPR001478">
    <property type="entry name" value="PDZ"/>
</dbReference>
<dbReference type="Pfam" id="PF05362">
    <property type="entry name" value="Lon_C"/>
    <property type="match status" value="1"/>
</dbReference>
<keyword evidence="1" id="KW-0378">Hydrolase</keyword>
<reference evidence="5" key="1">
    <citation type="submission" date="2023-07" db="EMBL/GenBank/DDBJ databases">
        <title>Genomic Encyclopedia of Type Strains, Phase IV (KMG-IV): sequencing the most valuable type-strain genomes for metagenomic binning, comparative biology and taxonomic classification.</title>
        <authorList>
            <person name="Goeker M."/>
        </authorList>
    </citation>
    <scope>NUCLEOTIDE SEQUENCE</scope>
    <source>
        <strain evidence="5">DSM 23947</strain>
    </source>
</reference>
<keyword evidence="1" id="KW-0720">Serine protease</keyword>
<keyword evidence="2" id="KW-0472">Membrane</keyword>
<dbReference type="PROSITE" id="PS51786">
    <property type="entry name" value="LON_PROTEOLYTIC"/>
    <property type="match status" value="1"/>
</dbReference>
<comment type="caution">
    <text evidence="5">The sequence shown here is derived from an EMBL/GenBank/DDBJ whole genome shotgun (WGS) entry which is preliminary data.</text>
</comment>
<keyword evidence="6" id="KW-1185">Reference proteome</keyword>
<dbReference type="InterPro" id="IPR008269">
    <property type="entry name" value="Lon_proteolytic"/>
</dbReference>
<feature type="domain" description="PDZ" evidence="3">
    <location>
        <begin position="129"/>
        <end position="186"/>
    </location>
</feature>
<feature type="active site" evidence="1">
    <location>
        <position position="279"/>
    </location>
</feature>
<dbReference type="InterPro" id="IPR027065">
    <property type="entry name" value="Lon_Prtase"/>
</dbReference>
<dbReference type="NCBIfam" id="NF041438">
    <property type="entry name" value="SepM_fam_S16"/>
    <property type="match status" value="1"/>
</dbReference>
<dbReference type="GO" id="GO:0030163">
    <property type="term" value="P:protein catabolic process"/>
    <property type="evidence" value="ECO:0007669"/>
    <property type="project" value="InterPro"/>
</dbReference>
<dbReference type="GO" id="GO:0004252">
    <property type="term" value="F:serine-type endopeptidase activity"/>
    <property type="evidence" value="ECO:0007669"/>
    <property type="project" value="UniProtKB-UniRule"/>
</dbReference>
<comment type="catalytic activity">
    <reaction evidence="1">
        <text>Hydrolysis of proteins in presence of ATP.</text>
        <dbReference type="EC" id="3.4.21.53"/>
    </reaction>
</comment>
<dbReference type="SUPFAM" id="SSF50156">
    <property type="entry name" value="PDZ domain-like"/>
    <property type="match status" value="1"/>
</dbReference>
<sequence length="345" mass="38640">MKNKKLLPVIFLIFALVIGSSFFTLPYYVTKPGLAHELKPIVQVEGGDEDEGQLMLTTVRMGRANIYSYALASLKKYEEIIPVEEVHSPHETDEEYNVRQMYMMDNSKYNAIMVAFDFAKKPYHFDYKGVYVLNVFQGMPAAKILKAGDRIVGVDGKVFQSSKQFTQYVADKKLGDKIHLTYFRDQEKKEADVYIDQFKSHPERVGIGIGLVDDRKIISDPKVGLNTSEIGGPSAGLMFSLEIYNQLVKEDITKGKKIAGTGTISADGIVGRIGGIQQKVVAADQAGAEIFLAPHDEIPPDLQKKYPDMKSNYEEALIAAKDIHTKMKIIPIKTFQEALDYLQTL</sequence>
<evidence type="ECO:0000259" key="4">
    <source>
        <dbReference type="PROSITE" id="PS51786"/>
    </source>
</evidence>
<feature type="domain" description="Lon proteolytic" evidence="4">
    <location>
        <begin position="228"/>
        <end position="345"/>
    </location>
</feature>
<name>A0AAJ1WJ95_9BACI</name>
<comment type="similarity">
    <text evidence="1">Belongs to the peptidase S16 family.</text>
</comment>
<dbReference type="PROSITE" id="PS50106">
    <property type="entry name" value="PDZ"/>
    <property type="match status" value="1"/>
</dbReference>
<evidence type="ECO:0000259" key="3">
    <source>
        <dbReference type="PROSITE" id="PS50106"/>
    </source>
</evidence>
<evidence type="ECO:0000313" key="5">
    <source>
        <dbReference type="EMBL" id="MDQ0215223.1"/>
    </source>
</evidence>